<feature type="non-terminal residue" evidence="1">
    <location>
        <position position="1"/>
    </location>
</feature>
<dbReference type="Proteomes" id="UP000708208">
    <property type="component" value="Unassembled WGS sequence"/>
</dbReference>
<keyword evidence="2" id="KW-1185">Reference proteome</keyword>
<dbReference type="EMBL" id="CAJVCH010560105">
    <property type="protein sequence ID" value="CAG7831351.1"/>
    <property type="molecule type" value="Genomic_DNA"/>
</dbReference>
<comment type="caution">
    <text evidence="1">The sequence shown here is derived from an EMBL/GenBank/DDBJ whole genome shotgun (WGS) entry which is preliminary data.</text>
</comment>
<organism evidence="1 2">
    <name type="scientific">Allacma fusca</name>
    <dbReference type="NCBI Taxonomy" id="39272"/>
    <lineage>
        <taxon>Eukaryota</taxon>
        <taxon>Metazoa</taxon>
        <taxon>Ecdysozoa</taxon>
        <taxon>Arthropoda</taxon>
        <taxon>Hexapoda</taxon>
        <taxon>Collembola</taxon>
        <taxon>Symphypleona</taxon>
        <taxon>Sminthuridae</taxon>
        <taxon>Allacma</taxon>
    </lineage>
</organism>
<protein>
    <submittedName>
        <fullName evidence="1">Uncharacterized protein</fullName>
    </submittedName>
</protein>
<feature type="non-terminal residue" evidence="1">
    <location>
        <position position="100"/>
    </location>
</feature>
<proteinExistence type="predicted"/>
<reference evidence="1" key="1">
    <citation type="submission" date="2021-06" db="EMBL/GenBank/DDBJ databases">
        <authorList>
            <person name="Hodson N. C."/>
            <person name="Mongue J. A."/>
            <person name="Jaron S. K."/>
        </authorList>
    </citation>
    <scope>NUCLEOTIDE SEQUENCE</scope>
</reference>
<sequence length="100" mass="11065">LEHIPIVCIPEHSFKHFWCAALNALVALGGSPEEIEHIRTTAKLSGLEFDTNGIINEDNNLRSKYLRQAGKTAVTSAYVRLLEQEAISTDESITSITNKI</sequence>
<name>A0A8J2M002_9HEXA</name>
<dbReference type="AlphaFoldDB" id="A0A8J2M002"/>
<dbReference type="OrthoDB" id="2384430at2759"/>
<accession>A0A8J2M002</accession>
<gene>
    <name evidence="1" type="ORF">AFUS01_LOCUS41099</name>
</gene>
<evidence type="ECO:0000313" key="1">
    <source>
        <dbReference type="EMBL" id="CAG7831351.1"/>
    </source>
</evidence>
<evidence type="ECO:0000313" key="2">
    <source>
        <dbReference type="Proteomes" id="UP000708208"/>
    </source>
</evidence>